<evidence type="ECO:0000313" key="1">
    <source>
        <dbReference type="EMBL" id="KJW05108.1"/>
    </source>
</evidence>
<dbReference type="PATRIC" id="fig|1268837.3.peg.935"/>
<dbReference type="RefSeq" id="WP_045805624.1">
    <property type="nucleotide sequence ID" value="NZ_LAOQ01000002.1"/>
</dbReference>
<organism evidence="1 2">
    <name type="scientific">Rickettsia argasii T170-B</name>
    <dbReference type="NCBI Taxonomy" id="1268837"/>
    <lineage>
        <taxon>Bacteria</taxon>
        <taxon>Pseudomonadati</taxon>
        <taxon>Pseudomonadota</taxon>
        <taxon>Alphaproteobacteria</taxon>
        <taxon>Rickettsiales</taxon>
        <taxon>Rickettsiaceae</taxon>
        <taxon>Rickettsieae</taxon>
        <taxon>Rickettsia</taxon>
        <taxon>spotted fever group</taxon>
    </lineage>
</organism>
<keyword evidence="2" id="KW-1185">Reference proteome</keyword>
<protein>
    <submittedName>
        <fullName evidence="1">Uncharacterized protein</fullName>
    </submittedName>
</protein>
<accession>A0A0F3RFT1</accession>
<sequence>MQIKGYEPIYKKARIEKETIKSRTVTKYKNVPEYKEIQVKKFNEVKYNEDINSIQITIKNLIFKICDFASS</sequence>
<dbReference type="EMBL" id="LAOQ01000002">
    <property type="protein sequence ID" value="KJW05108.1"/>
    <property type="molecule type" value="Genomic_DNA"/>
</dbReference>
<dbReference type="Proteomes" id="UP000033736">
    <property type="component" value="Unassembled WGS sequence"/>
</dbReference>
<dbReference type="AlphaFoldDB" id="A0A0F3RFT1"/>
<proteinExistence type="predicted"/>
<gene>
    <name evidence="1" type="ORF">RAT170B_0811</name>
</gene>
<evidence type="ECO:0000313" key="2">
    <source>
        <dbReference type="Proteomes" id="UP000033736"/>
    </source>
</evidence>
<comment type="caution">
    <text evidence="1">The sequence shown here is derived from an EMBL/GenBank/DDBJ whole genome shotgun (WGS) entry which is preliminary data.</text>
</comment>
<name>A0A0F3RFT1_9RICK</name>
<reference evidence="1 2" key="1">
    <citation type="submission" date="2015-01" db="EMBL/GenBank/DDBJ databases">
        <title>Genome Sequencing of Rickettsiales /home/snadendla/prok_pipe/test/illegal_ec_num.txt.</title>
        <authorList>
            <person name="Daugherty S.C."/>
            <person name="Su Q."/>
            <person name="Abolude K."/>
            <person name="Beier-Sexton M."/>
            <person name="Carlyon J.A."/>
            <person name="Carter R."/>
            <person name="Day N.P."/>
            <person name="Dumler S.J."/>
            <person name="Dyachenko V."/>
            <person name="Godinez A."/>
            <person name="Kurtti T.J."/>
            <person name="Lichay M."/>
            <person name="Mullins K.E."/>
            <person name="Ott S."/>
            <person name="Pappas-Brown V."/>
            <person name="Paris D.H."/>
            <person name="Patel P."/>
            <person name="Richards A.L."/>
            <person name="Sadzewicz L."/>
            <person name="Sears K."/>
            <person name="Seidman D."/>
            <person name="Sengamalay N."/>
            <person name="Stenos J."/>
            <person name="Tallon L.J."/>
            <person name="Vincent G."/>
            <person name="Fraser C.M."/>
            <person name="Munderloh U."/>
            <person name="Dunning-Hotopp J.C."/>
        </authorList>
    </citation>
    <scope>NUCLEOTIDE SEQUENCE [LARGE SCALE GENOMIC DNA]</scope>
    <source>
        <strain evidence="1 2">T170-B</strain>
    </source>
</reference>